<keyword evidence="1" id="KW-0805">Transcription regulation</keyword>
<sequence>MNEDKIDLIEEFVRIQWLFHRYHQQNHTHHGPMGDPTRGQGRVLTILKMQPEISQKDLSYLLDMRPQSLGEILSKLEKSGYITRTPSETDRRVMNIKLTEEGIETIGTTEQEFSFDKLFECLNEQEQNNLSGYLRRIIEMLESQIGGEQPEPVFDPRQRGVNQFDDRLKMARNHHEKMPFGRHPGYMPFEHRPGMNLGHEEHPAPSPKKTDEE</sequence>
<organism evidence="6 7">
    <name type="scientific">Clostridium gelidum</name>
    <dbReference type="NCBI Taxonomy" id="704125"/>
    <lineage>
        <taxon>Bacteria</taxon>
        <taxon>Bacillati</taxon>
        <taxon>Bacillota</taxon>
        <taxon>Clostridia</taxon>
        <taxon>Eubacteriales</taxon>
        <taxon>Clostridiaceae</taxon>
        <taxon>Clostridium</taxon>
    </lineage>
</organism>
<feature type="region of interest" description="Disordered" evidence="4">
    <location>
        <begin position="191"/>
        <end position="213"/>
    </location>
</feature>
<dbReference type="PROSITE" id="PS50995">
    <property type="entry name" value="HTH_MARR_2"/>
    <property type="match status" value="1"/>
</dbReference>
<dbReference type="Gene3D" id="1.10.10.10">
    <property type="entry name" value="Winged helix-like DNA-binding domain superfamily/Winged helix DNA-binding domain"/>
    <property type="match status" value="1"/>
</dbReference>
<dbReference type="PROSITE" id="PS01117">
    <property type="entry name" value="HTH_MARR_1"/>
    <property type="match status" value="1"/>
</dbReference>
<dbReference type="EMBL" id="AP024849">
    <property type="protein sequence ID" value="BCZ45737.1"/>
    <property type="molecule type" value="Genomic_DNA"/>
</dbReference>
<accession>A0ABN6IZ22</accession>
<evidence type="ECO:0000313" key="6">
    <source>
        <dbReference type="EMBL" id="BCZ45737.1"/>
    </source>
</evidence>
<dbReference type="PRINTS" id="PR00598">
    <property type="entry name" value="HTHMARR"/>
</dbReference>
<dbReference type="SUPFAM" id="SSF46785">
    <property type="entry name" value="Winged helix' DNA-binding domain"/>
    <property type="match status" value="1"/>
</dbReference>
<feature type="domain" description="HTH marR-type" evidence="5">
    <location>
        <begin position="1"/>
        <end position="139"/>
    </location>
</feature>
<gene>
    <name evidence="6" type="ORF">psyc5s11_18040</name>
</gene>
<dbReference type="RefSeq" id="WP_224037298.1">
    <property type="nucleotide sequence ID" value="NZ_AP024849.1"/>
</dbReference>
<evidence type="ECO:0000256" key="1">
    <source>
        <dbReference type="ARBA" id="ARBA00023015"/>
    </source>
</evidence>
<keyword evidence="2" id="KW-0238">DNA-binding</keyword>
<proteinExistence type="predicted"/>
<evidence type="ECO:0000256" key="2">
    <source>
        <dbReference type="ARBA" id="ARBA00023125"/>
    </source>
</evidence>
<protein>
    <submittedName>
        <fullName evidence="6">MarR family transcriptional regulator</fullName>
    </submittedName>
</protein>
<dbReference type="InterPro" id="IPR036388">
    <property type="entry name" value="WH-like_DNA-bd_sf"/>
</dbReference>
<keyword evidence="7" id="KW-1185">Reference proteome</keyword>
<dbReference type="Pfam" id="PF01047">
    <property type="entry name" value="MarR"/>
    <property type="match status" value="1"/>
</dbReference>
<evidence type="ECO:0000259" key="5">
    <source>
        <dbReference type="PROSITE" id="PS50995"/>
    </source>
</evidence>
<evidence type="ECO:0000313" key="7">
    <source>
        <dbReference type="Proteomes" id="UP000824633"/>
    </source>
</evidence>
<keyword evidence="3" id="KW-0804">Transcription</keyword>
<dbReference type="PANTHER" id="PTHR42756:SF1">
    <property type="entry name" value="TRANSCRIPTIONAL REPRESSOR OF EMRAB OPERON"/>
    <property type="match status" value="1"/>
</dbReference>
<dbReference type="PANTHER" id="PTHR42756">
    <property type="entry name" value="TRANSCRIPTIONAL REGULATOR, MARR"/>
    <property type="match status" value="1"/>
</dbReference>
<reference evidence="7" key="1">
    <citation type="submission" date="2021-07" db="EMBL/GenBank/DDBJ databases">
        <title>Complete genome sequencing of a Clostridium isolate.</title>
        <authorList>
            <person name="Ueki A."/>
            <person name="Tonouchi A."/>
        </authorList>
    </citation>
    <scope>NUCLEOTIDE SEQUENCE [LARGE SCALE GENOMIC DNA]</scope>
    <source>
        <strain evidence="7">C5S11</strain>
    </source>
</reference>
<dbReference type="InterPro" id="IPR036390">
    <property type="entry name" value="WH_DNA-bd_sf"/>
</dbReference>
<dbReference type="InterPro" id="IPR023187">
    <property type="entry name" value="Tscrpt_reg_MarR-type_CS"/>
</dbReference>
<dbReference type="SMART" id="SM00347">
    <property type="entry name" value="HTH_MARR"/>
    <property type="match status" value="1"/>
</dbReference>
<dbReference type="InterPro" id="IPR000835">
    <property type="entry name" value="HTH_MarR-typ"/>
</dbReference>
<evidence type="ECO:0000256" key="3">
    <source>
        <dbReference type="ARBA" id="ARBA00023163"/>
    </source>
</evidence>
<evidence type="ECO:0000256" key="4">
    <source>
        <dbReference type="SAM" id="MobiDB-lite"/>
    </source>
</evidence>
<dbReference type="Proteomes" id="UP000824633">
    <property type="component" value="Chromosome"/>
</dbReference>
<name>A0ABN6IZ22_9CLOT</name>